<dbReference type="InterPro" id="IPR017871">
    <property type="entry name" value="ABC_transporter-like_CS"/>
</dbReference>
<dbReference type="InterPro" id="IPR050166">
    <property type="entry name" value="ABC_transporter_ATP-bind"/>
</dbReference>
<dbReference type="PROSITE" id="PS00211">
    <property type="entry name" value="ABC_TRANSPORTER_1"/>
    <property type="match status" value="1"/>
</dbReference>
<evidence type="ECO:0000313" key="6">
    <source>
        <dbReference type="Proteomes" id="UP000663801"/>
    </source>
</evidence>
<dbReference type="Gene3D" id="3.40.50.300">
    <property type="entry name" value="P-loop containing nucleotide triphosphate hydrolases"/>
    <property type="match status" value="1"/>
</dbReference>
<dbReference type="GO" id="GO:0016887">
    <property type="term" value="F:ATP hydrolysis activity"/>
    <property type="evidence" value="ECO:0007669"/>
    <property type="project" value="InterPro"/>
</dbReference>
<dbReference type="CDD" id="cd03293">
    <property type="entry name" value="ABC_NrtD_SsuB_transporters"/>
    <property type="match status" value="1"/>
</dbReference>
<dbReference type="SMART" id="SM00382">
    <property type="entry name" value="AAA"/>
    <property type="match status" value="1"/>
</dbReference>
<dbReference type="SUPFAM" id="SSF52540">
    <property type="entry name" value="P-loop containing nucleoside triphosphate hydrolases"/>
    <property type="match status" value="1"/>
</dbReference>
<dbReference type="InterPro" id="IPR003439">
    <property type="entry name" value="ABC_transporter-like_ATP-bd"/>
</dbReference>
<gene>
    <name evidence="5" type="ORF">JL107_02620</name>
</gene>
<comment type="caution">
    <text evidence="5">The sequence shown here is derived from an EMBL/GenBank/DDBJ whole genome shotgun (WGS) entry which is preliminary data.</text>
</comment>
<keyword evidence="3 5" id="KW-0067">ATP-binding</keyword>
<keyword evidence="2" id="KW-0547">Nucleotide-binding</keyword>
<proteinExistence type="predicted"/>
<accession>A0A938YIP9</accession>
<keyword evidence="6" id="KW-1185">Reference proteome</keyword>
<dbReference type="InterPro" id="IPR027417">
    <property type="entry name" value="P-loop_NTPase"/>
</dbReference>
<dbReference type="GO" id="GO:0005524">
    <property type="term" value="F:ATP binding"/>
    <property type="evidence" value="ECO:0007669"/>
    <property type="project" value="UniProtKB-KW"/>
</dbReference>
<dbReference type="RefSeq" id="WP_205255491.1">
    <property type="nucleotide sequence ID" value="NZ_BAAAPV010000001.1"/>
</dbReference>
<evidence type="ECO:0000313" key="5">
    <source>
        <dbReference type="EMBL" id="MBM9475331.1"/>
    </source>
</evidence>
<dbReference type="AlphaFoldDB" id="A0A938YIP9"/>
<reference evidence="5" key="1">
    <citation type="submission" date="2021-01" db="EMBL/GenBank/DDBJ databases">
        <title>KCTC 19127 draft genome.</title>
        <authorList>
            <person name="An D."/>
        </authorList>
    </citation>
    <scope>NUCLEOTIDE SEQUENCE</scope>
    <source>
        <strain evidence="5">KCTC 19127</strain>
    </source>
</reference>
<dbReference type="Pfam" id="PF00005">
    <property type="entry name" value="ABC_tran"/>
    <property type="match status" value="1"/>
</dbReference>
<evidence type="ECO:0000256" key="1">
    <source>
        <dbReference type="ARBA" id="ARBA00022448"/>
    </source>
</evidence>
<dbReference type="Proteomes" id="UP000663801">
    <property type="component" value="Unassembled WGS sequence"/>
</dbReference>
<name>A0A938YIP9_9ACTN</name>
<keyword evidence="1" id="KW-0813">Transport</keyword>
<evidence type="ECO:0000256" key="3">
    <source>
        <dbReference type="ARBA" id="ARBA00022840"/>
    </source>
</evidence>
<feature type="domain" description="ABC transporter" evidence="4">
    <location>
        <begin position="3"/>
        <end position="234"/>
    </location>
</feature>
<organism evidence="5 6">
    <name type="scientific">Nakamurella flavida</name>
    <dbReference type="NCBI Taxonomy" id="363630"/>
    <lineage>
        <taxon>Bacteria</taxon>
        <taxon>Bacillati</taxon>
        <taxon>Actinomycetota</taxon>
        <taxon>Actinomycetes</taxon>
        <taxon>Nakamurellales</taxon>
        <taxon>Nakamurellaceae</taxon>
        <taxon>Nakamurella</taxon>
    </lineage>
</organism>
<dbReference type="InterPro" id="IPR003593">
    <property type="entry name" value="AAA+_ATPase"/>
</dbReference>
<dbReference type="PANTHER" id="PTHR42788">
    <property type="entry name" value="TAURINE IMPORT ATP-BINDING PROTEIN-RELATED"/>
    <property type="match status" value="1"/>
</dbReference>
<dbReference type="PANTHER" id="PTHR42788:SF13">
    <property type="entry name" value="ALIPHATIC SULFONATES IMPORT ATP-BINDING PROTEIN SSUB"/>
    <property type="match status" value="1"/>
</dbReference>
<dbReference type="EMBL" id="JAERWL010000003">
    <property type="protein sequence ID" value="MBM9475331.1"/>
    <property type="molecule type" value="Genomic_DNA"/>
</dbReference>
<sequence>MRIEIDSVSKGYRTPTGEPLPVIADLQATVHEQEFICIIGPSGCGKSTLLGLLGGLHQPDSGSVRFVGTRTATGPMTSIVWQDYALIPWRSVVDNVAFGLELRGVPRKERREIAMGHLATMNIDAFADSKPHQLSGGMRQRAGIARALANDPEVLLMDEPFAAVDAQTRTLLQEQLLQVWSADKKIVLFITHSIEEALLLGDRVIVLGQRPTRVVEEIVVPFPRPRGLSTERDPRFAELKEHLWNRLKGATMAAEWAEAEGRK</sequence>
<evidence type="ECO:0000259" key="4">
    <source>
        <dbReference type="PROSITE" id="PS50893"/>
    </source>
</evidence>
<protein>
    <submittedName>
        <fullName evidence="5">ABC transporter ATP-binding protein</fullName>
    </submittedName>
</protein>
<evidence type="ECO:0000256" key="2">
    <source>
        <dbReference type="ARBA" id="ARBA00022741"/>
    </source>
</evidence>
<dbReference type="PROSITE" id="PS50893">
    <property type="entry name" value="ABC_TRANSPORTER_2"/>
    <property type="match status" value="1"/>
</dbReference>